<evidence type="ECO:0000313" key="3">
    <source>
        <dbReference type="Proteomes" id="UP000245634"/>
    </source>
</evidence>
<dbReference type="Proteomes" id="UP000245634">
    <property type="component" value="Unassembled WGS sequence"/>
</dbReference>
<organism evidence="2 3">
    <name type="scientific">Tumebacillus permanentifrigoris</name>
    <dbReference type="NCBI Taxonomy" id="378543"/>
    <lineage>
        <taxon>Bacteria</taxon>
        <taxon>Bacillati</taxon>
        <taxon>Bacillota</taxon>
        <taxon>Bacilli</taxon>
        <taxon>Bacillales</taxon>
        <taxon>Alicyclobacillaceae</taxon>
        <taxon>Tumebacillus</taxon>
    </lineage>
</organism>
<dbReference type="RefSeq" id="WP_109690746.1">
    <property type="nucleotide sequence ID" value="NZ_QGGL01000018.1"/>
</dbReference>
<sequence>MAHHHLYKRCCKMVNKKVTLHHQDGRRVHCTVRHVTPEGVYVIPHGHHGMVSAVDLSLSLDTADRGHGDVNIAPIFFGALFVPFVALAGLTLGFVAGAAASRPYYW</sequence>
<keyword evidence="1" id="KW-0812">Transmembrane</keyword>
<gene>
    <name evidence="2" type="ORF">C7459_11878</name>
</gene>
<dbReference type="OrthoDB" id="2382305at2"/>
<feature type="transmembrane region" description="Helical" evidence="1">
    <location>
        <begin position="75"/>
        <end position="100"/>
    </location>
</feature>
<keyword evidence="3" id="KW-1185">Reference proteome</keyword>
<dbReference type="EMBL" id="QGGL01000018">
    <property type="protein sequence ID" value="PWK07008.1"/>
    <property type="molecule type" value="Genomic_DNA"/>
</dbReference>
<comment type="caution">
    <text evidence="2">The sequence shown here is derived from an EMBL/GenBank/DDBJ whole genome shotgun (WGS) entry which is preliminary data.</text>
</comment>
<evidence type="ECO:0000256" key="1">
    <source>
        <dbReference type="SAM" id="Phobius"/>
    </source>
</evidence>
<protein>
    <submittedName>
        <fullName evidence="2">Uncharacterized protein</fullName>
    </submittedName>
</protein>
<keyword evidence="1" id="KW-0472">Membrane</keyword>
<dbReference type="AlphaFoldDB" id="A0A316D606"/>
<keyword evidence="1" id="KW-1133">Transmembrane helix</keyword>
<name>A0A316D606_9BACL</name>
<reference evidence="2 3" key="1">
    <citation type="submission" date="2018-05" db="EMBL/GenBank/DDBJ databases">
        <title>Genomic Encyclopedia of Type Strains, Phase IV (KMG-IV): sequencing the most valuable type-strain genomes for metagenomic binning, comparative biology and taxonomic classification.</title>
        <authorList>
            <person name="Goeker M."/>
        </authorList>
    </citation>
    <scope>NUCLEOTIDE SEQUENCE [LARGE SCALE GENOMIC DNA]</scope>
    <source>
        <strain evidence="2 3">DSM 18773</strain>
    </source>
</reference>
<proteinExistence type="predicted"/>
<evidence type="ECO:0000313" key="2">
    <source>
        <dbReference type="EMBL" id="PWK07008.1"/>
    </source>
</evidence>
<accession>A0A316D606</accession>